<evidence type="ECO:0000313" key="8">
    <source>
        <dbReference type="EMBL" id="AFM42730.1"/>
    </source>
</evidence>
<organism evidence="8 9">
    <name type="scientific">Desulfosporosinus acidiphilus (strain DSM 22704 / JCM 16185 / SJ4)</name>
    <dbReference type="NCBI Taxonomy" id="646529"/>
    <lineage>
        <taxon>Bacteria</taxon>
        <taxon>Bacillati</taxon>
        <taxon>Bacillota</taxon>
        <taxon>Clostridia</taxon>
        <taxon>Eubacteriales</taxon>
        <taxon>Desulfitobacteriaceae</taxon>
        <taxon>Desulfosporosinus</taxon>
    </lineage>
</organism>
<dbReference type="eggNOG" id="COG1345">
    <property type="taxonomic scope" value="Bacteria"/>
</dbReference>
<accession>I4DAA6</accession>
<feature type="domain" description="Flagellar hook-associated protein 2 C-terminal" evidence="7">
    <location>
        <begin position="241"/>
        <end position="480"/>
    </location>
</feature>
<dbReference type="AlphaFoldDB" id="I4DAA6"/>
<dbReference type="Proteomes" id="UP000002892">
    <property type="component" value="Chromosome"/>
</dbReference>
<evidence type="ECO:0000256" key="5">
    <source>
        <dbReference type="RuleBase" id="RU362066"/>
    </source>
</evidence>
<feature type="coiled-coil region" evidence="5">
    <location>
        <begin position="436"/>
        <end position="463"/>
    </location>
</feature>
<dbReference type="GO" id="GO:0009421">
    <property type="term" value="C:bacterial-type flagellum filament cap"/>
    <property type="evidence" value="ECO:0007669"/>
    <property type="project" value="InterPro"/>
</dbReference>
<dbReference type="PANTHER" id="PTHR30288:SF0">
    <property type="entry name" value="FLAGELLAR HOOK-ASSOCIATED PROTEIN 2"/>
    <property type="match status" value="1"/>
</dbReference>
<dbReference type="GO" id="GO:0009424">
    <property type="term" value="C:bacterial-type flagellum hook"/>
    <property type="evidence" value="ECO:0007669"/>
    <property type="project" value="UniProtKB-UniRule"/>
</dbReference>
<dbReference type="InterPro" id="IPR003481">
    <property type="entry name" value="FliD_N"/>
</dbReference>
<comment type="subunit">
    <text evidence="2 5">Homopentamer.</text>
</comment>
<feature type="domain" description="Flagellar hook-associated protein 2 N-terminal" evidence="6">
    <location>
        <begin position="16"/>
        <end position="111"/>
    </location>
</feature>
<dbReference type="KEGG" id="dai:Desaci_3849"/>
<dbReference type="PANTHER" id="PTHR30288">
    <property type="entry name" value="FLAGELLAR CAP/ASSEMBLY PROTEIN FLID"/>
    <property type="match status" value="1"/>
</dbReference>
<keyword evidence="3 5" id="KW-0175">Coiled coil</keyword>
<keyword evidence="8" id="KW-0966">Cell projection</keyword>
<keyword evidence="9" id="KW-1185">Reference proteome</keyword>
<keyword evidence="8" id="KW-0969">Cilium</keyword>
<dbReference type="GO" id="GO:0007155">
    <property type="term" value="P:cell adhesion"/>
    <property type="evidence" value="ECO:0007669"/>
    <property type="project" value="InterPro"/>
</dbReference>
<evidence type="ECO:0000259" key="6">
    <source>
        <dbReference type="Pfam" id="PF02465"/>
    </source>
</evidence>
<comment type="similarity">
    <text evidence="1 5">Belongs to the FliD family.</text>
</comment>
<evidence type="ECO:0000313" key="9">
    <source>
        <dbReference type="Proteomes" id="UP000002892"/>
    </source>
</evidence>
<sequence length="502" mass="52272">MSVSSTSTSTALTGLSGYDFSGVISAMMQNYDLPETQMQTQESTLQSQQSAWQAINTSLSALNDTITALQSADTWDATTATSSNTSAVTATGGSGAMAGNYTVNVTQTAKAENVVTKVMQNTNLSSNNWSFQIGVGTNPLQNVTISSQTPTLTDIVNAINSAQAGVTATLIQIDSNNDYRISITANQTGANNYVKFSDPNGAISNLGITLDSTTGQVAASDDFTGNLSAMTSAQGGITQDSQDASFTMNGISISSASNTVTSAIQGVTLNLLAGGSSTVSVAADSSVAQKAVQSFVDAYNSTQSLIASDLNYDTTTKTAGALFGDAQLEDIQSRLRQMMGSTFLNQTSPDNLLSTVGISTSSDNFGESAALTFDTSKFAQAYAANPQSVANLFSAPYNGVTPSNGLGGTAIQGLGNTLSAYLNPLIEYGGTLSEINTNYSNQISNLETQISDFQEQSTNYQNMLNAKFTNLETILSKLNSQGTWLTNQINSLPSYSSSSSSK</sequence>
<dbReference type="Pfam" id="PF02465">
    <property type="entry name" value="FliD_N"/>
    <property type="match status" value="1"/>
</dbReference>
<dbReference type="GO" id="GO:0071973">
    <property type="term" value="P:bacterial-type flagellum-dependent cell motility"/>
    <property type="evidence" value="ECO:0007669"/>
    <property type="project" value="TreeGrafter"/>
</dbReference>
<name>I4DAA6_DESAJ</name>
<evidence type="ECO:0000256" key="3">
    <source>
        <dbReference type="ARBA" id="ARBA00023054"/>
    </source>
</evidence>
<proteinExistence type="inferred from homology"/>
<dbReference type="EMBL" id="CP003639">
    <property type="protein sequence ID" value="AFM42730.1"/>
    <property type="molecule type" value="Genomic_DNA"/>
</dbReference>
<gene>
    <name evidence="8" type="ordered locus">Desaci_3849</name>
</gene>
<evidence type="ECO:0000259" key="7">
    <source>
        <dbReference type="Pfam" id="PF07195"/>
    </source>
</evidence>
<comment type="function">
    <text evidence="5">Required for morphogenesis and for the elongation of the flagellar filament by facilitating polymerization of the flagellin monomers at the tip of growing filament. Forms a capping structure, which prevents flagellin subunits (transported through the central channel of the flagellum) from leaking out without polymerization at the distal end.</text>
</comment>
<evidence type="ECO:0000256" key="4">
    <source>
        <dbReference type="ARBA" id="ARBA00023143"/>
    </source>
</evidence>
<dbReference type="GO" id="GO:0005576">
    <property type="term" value="C:extracellular region"/>
    <property type="evidence" value="ECO:0007669"/>
    <property type="project" value="UniProtKB-SubCell"/>
</dbReference>
<dbReference type="STRING" id="646529.Desaci_3849"/>
<evidence type="ECO:0000256" key="1">
    <source>
        <dbReference type="ARBA" id="ARBA00009764"/>
    </source>
</evidence>
<dbReference type="InterPro" id="IPR040026">
    <property type="entry name" value="FliD"/>
</dbReference>
<dbReference type="HOGENOM" id="CLU_015182_4_0_9"/>
<protein>
    <recommendedName>
        <fullName evidence="5">Flagellar hook-associated protein 2</fullName>
        <shortName evidence="5">HAP2</shortName>
    </recommendedName>
    <alternativeName>
        <fullName evidence="5">Flagellar cap protein</fullName>
    </alternativeName>
</protein>
<evidence type="ECO:0000256" key="2">
    <source>
        <dbReference type="ARBA" id="ARBA00011255"/>
    </source>
</evidence>
<dbReference type="OrthoDB" id="9776025at2"/>
<keyword evidence="4 5" id="KW-0975">Bacterial flagellum</keyword>
<comment type="subcellular location">
    <subcellularLocation>
        <location evidence="5">Secreted</location>
    </subcellularLocation>
    <subcellularLocation>
        <location evidence="5">Bacterial flagellum</location>
    </subcellularLocation>
</comment>
<dbReference type="Pfam" id="PF07195">
    <property type="entry name" value="FliD_C"/>
    <property type="match status" value="1"/>
</dbReference>
<keyword evidence="5" id="KW-0964">Secreted</keyword>
<dbReference type="RefSeq" id="WP_014828717.1">
    <property type="nucleotide sequence ID" value="NC_018068.1"/>
</dbReference>
<dbReference type="InterPro" id="IPR010809">
    <property type="entry name" value="FliD_C"/>
</dbReference>
<keyword evidence="8" id="KW-0282">Flagellum</keyword>
<reference evidence="8 9" key="1">
    <citation type="journal article" date="2012" name="J. Bacteriol.">
        <title>Complete genome sequences of Desulfosporosinus orientis DSM765T, Desulfosporosinus youngiae DSM17734T, Desulfosporosinus meridiei DSM13257T, and Desulfosporosinus acidiphilus DSM22704T.</title>
        <authorList>
            <person name="Pester M."/>
            <person name="Brambilla E."/>
            <person name="Alazard D."/>
            <person name="Rattei T."/>
            <person name="Weinmaier T."/>
            <person name="Han J."/>
            <person name="Lucas S."/>
            <person name="Lapidus A."/>
            <person name="Cheng J.F."/>
            <person name="Goodwin L."/>
            <person name="Pitluck S."/>
            <person name="Peters L."/>
            <person name="Ovchinnikova G."/>
            <person name="Teshima H."/>
            <person name="Detter J.C."/>
            <person name="Han C.S."/>
            <person name="Tapia R."/>
            <person name="Land M.L."/>
            <person name="Hauser L."/>
            <person name="Kyrpides N.C."/>
            <person name="Ivanova N.N."/>
            <person name="Pagani I."/>
            <person name="Huntmann M."/>
            <person name="Wei C.L."/>
            <person name="Davenport K.W."/>
            <person name="Daligault H."/>
            <person name="Chain P.S."/>
            <person name="Chen A."/>
            <person name="Mavromatis K."/>
            <person name="Markowitz V."/>
            <person name="Szeto E."/>
            <person name="Mikhailova N."/>
            <person name="Pati A."/>
            <person name="Wagner M."/>
            <person name="Woyke T."/>
            <person name="Ollivier B."/>
            <person name="Klenk H.P."/>
            <person name="Spring S."/>
            <person name="Loy A."/>
        </authorList>
    </citation>
    <scope>NUCLEOTIDE SEQUENCE [LARGE SCALE GENOMIC DNA]</scope>
    <source>
        <strain evidence="9">DSM 22704 / JCM 16185 / SJ4</strain>
    </source>
</reference>